<dbReference type="PIRSF" id="PIRSF037495">
    <property type="entry name" value="Opine_OX_OoxA/HcnB"/>
    <property type="match status" value="1"/>
</dbReference>
<keyword evidence="1" id="KW-0560">Oxidoreductase</keyword>
<evidence type="ECO:0000313" key="6">
    <source>
        <dbReference type="Proteomes" id="UP000584642"/>
    </source>
</evidence>
<feature type="region of interest" description="Disordered" evidence="2">
    <location>
        <begin position="1"/>
        <end position="25"/>
    </location>
</feature>
<dbReference type="InterPro" id="IPR023753">
    <property type="entry name" value="FAD/NAD-binding_dom"/>
</dbReference>
<dbReference type="PRINTS" id="PR00368">
    <property type="entry name" value="FADPNR"/>
</dbReference>
<dbReference type="PANTHER" id="PTHR42949:SF3">
    <property type="entry name" value="ANAEROBIC GLYCEROL-3-PHOSPHATE DEHYDROGENASE SUBUNIT B"/>
    <property type="match status" value="1"/>
</dbReference>
<dbReference type="InterPro" id="IPR041854">
    <property type="entry name" value="BFD-like_2Fe2S-bd_dom_sf"/>
</dbReference>
<protein>
    <submittedName>
        <fullName evidence="5">FAD-dependent oxidoreductase</fullName>
    </submittedName>
</protein>
<dbReference type="InterPro" id="IPR017224">
    <property type="entry name" value="Opine_Oxase_asu/HCN_bsu"/>
</dbReference>
<dbReference type="InterPro" id="IPR051691">
    <property type="entry name" value="Metab_Enz_Cyan_OpOx_G3PDH"/>
</dbReference>
<evidence type="ECO:0000256" key="2">
    <source>
        <dbReference type="SAM" id="MobiDB-lite"/>
    </source>
</evidence>
<accession>A0ABX2TI52</accession>
<dbReference type="Pfam" id="PF07992">
    <property type="entry name" value="Pyr_redox_2"/>
    <property type="match status" value="1"/>
</dbReference>
<evidence type="ECO:0000256" key="1">
    <source>
        <dbReference type="ARBA" id="ARBA00023002"/>
    </source>
</evidence>
<dbReference type="Pfam" id="PF04324">
    <property type="entry name" value="Fer2_BFD"/>
    <property type="match status" value="1"/>
</dbReference>
<comment type="caution">
    <text evidence="5">The sequence shown here is derived from an EMBL/GenBank/DDBJ whole genome shotgun (WGS) entry which is preliminary data.</text>
</comment>
<dbReference type="Gene3D" id="1.10.10.1100">
    <property type="entry name" value="BFD-like [2Fe-2S]-binding domain"/>
    <property type="match status" value="1"/>
</dbReference>
<dbReference type="SUPFAM" id="SSF51905">
    <property type="entry name" value="FAD/NAD(P)-binding domain"/>
    <property type="match status" value="1"/>
</dbReference>
<dbReference type="CDD" id="cd19946">
    <property type="entry name" value="GlpA-like_Fer2_BFD-like"/>
    <property type="match status" value="1"/>
</dbReference>
<dbReference type="Gene3D" id="3.50.50.60">
    <property type="entry name" value="FAD/NAD(P)-binding domain"/>
    <property type="match status" value="3"/>
</dbReference>
<dbReference type="Proteomes" id="UP000584642">
    <property type="component" value="Unassembled WGS sequence"/>
</dbReference>
<evidence type="ECO:0000259" key="3">
    <source>
        <dbReference type="Pfam" id="PF04324"/>
    </source>
</evidence>
<organism evidence="5 6">
    <name type="scientific">Azospirillum oleiclasticum</name>
    <dbReference type="NCBI Taxonomy" id="2735135"/>
    <lineage>
        <taxon>Bacteria</taxon>
        <taxon>Pseudomonadati</taxon>
        <taxon>Pseudomonadota</taxon>
        <taxon>Alphaproteobacteria</taxon>
        <taxon>Rhodospirillales</taxon>
        <taxon>Azospirillaceae</taxon>
        <taxon>Azospirillum</taxon>
    </lineage>
</organism>
<gene>
    <name evidence="5" type="ORF">HND93_30305</name>
</gene>
<name>A0ABX2TI52_9PROT</name>
<reference evidence="5 6" key="1">
    <citation type="submission" date="2020-05" db="EMBL/GenBank/DDBJ databases">
        <title>Azospirillum oleiclasticum sp. nov, a nitrogen-fixing and heavy crude oil-emulsifying bacterium isolated from the crude oil of Yumen Oilfield.</title>
        <authorList>
            <person name="Wu D."/>
            <person name="Cai M."/>
            <person name="Zhang X."/>
        </authorList>
    </citation>
    <scope>NUCLEOTIDE SEQUENCE [LARGE SCALE GENOMIC DNA]</scope>
    <source>
        <strain evidence="5 6">ROY-1-1-2</strain>
    </source>
</reference>
<dbReference type="EMBL" id="JABFDB010000034">
    <property type="protein sequence ID" value="NYZ24017.1"/>
    <property type="molecule type" value="Genomic_DNA"/>
</dbReference>
<keyword evidence="6" id="KW-1185">Reference proteome</keyword>
<evidence type="ECO:0000313" key="5">
    <source>
        <dbReference type="EMBL" id="NYZ24017.1"/>
    </source>
</evidence>
<evidence type="ECO:0000259" key="4">
    <source>
        <dbReference type="Pfam" id="PF07992"/>
    </source>
</evidence>
<dbReference type="PANTHER" id="PTHR42949">
    <property type="entry name" value="ANAEROBIC GLYCEROL-3-PHOSPHATE DEHYDROGENASE SUBUNIT B"/>
    <property type="match status" value="1"/>
</dbReference>
<dbReference type="PRINTS" id="PR00469">
    <property type="entry name" value="PNDRDTASEII"/>
</dbReference>
<proteinExistence type="predicted"/>
<feature type="compositionally biased region" description="Basic residues" evidence="2">
    <location>
        <begin position="1"/>
        <end position="10"/>
    </location>
</feature>
<sequence length="507" mass="51658">MRGDRRRPARARLPDAGERGAGGDDGGAVVSGAYDLIVLGAGPAGVGAAVTARSHGLSVLVVDENETTGGQVYRATPQAFATRADAPANPDKKEGAGQRQSLLASGAAVAFRHSVWQVSPGYRVDAVGQGGPVHWSAPAVIAATGTTERVVPFPGWTLPGVIGLAAATILLKSQQMLPGRRPVIAGCGPLLAAVAVAVLDGGGKPAAVLDLSGPGDWLAALPALASRPDLALRGLGWVVRLKAAGVPVHFRTGIAAVRETADGLAVTPCRVDADRRPLPDGAGQDIETDCVAVGHGLTPGTEITRLLRARHRFDAALGGWVAEHDADFRTSLPGLYVAGDGAGISGAAAAHLQGQLAGLAVARDLGRLGADAHETAAAPVRKRLAAAQRFGRAMARLMALRPAHAASVAPDTVVCRCEDVTRGEIDEAVAAGARDVNQLKAWTRCGMGPCQGRMCGETAASLVAEAVGSRGAAGLWTGRAPLRPVPMDLLTGDFTYADIPLPKAAPL</sequence>
<feature type="compositionally biased region" description="Basic and acidic residues" evidence="2">
    <location>
        <begin position="12"/>
        <end position="22"/>
    </location>
</feature>
<feature type="domain" description="BFD-like [2Fe-2S]-binding" evidence="3">
    <location>
        <begin position="413"/>
        <end position="465"/>
    </location>
</feature>
<feature type="domain" description="FAD/NAD(P)-binding" evidence="4">
    <location>
        <begin position="34"/>
        <end position="354"/>
    </location>
</feature>
<dbReference type="InterPro" id="IPR007419">
    <property type="entry name" value="BFD-like_2Fe2S-bd_dom"/>
</dbReference>
<dbReference type="InterPro" id="IPR036188">
    <property type="entry name" value="FAD/NAD-bd_sf"/>
</dbReference>